<dbReference type="GO" id="GO:0043291">
    <property type="term" value="C:RAVE complex"/>
    <property type="evidence" value="ECO:0007669"/>
    <property type="project" value="TreeGrafter"/>
</dbReference>
<dbReference type="InterPro" id="IPR036322">
    <property type="entry name" value="WD40_repeat_dom_sf"/>
</dbReference>
<dbReference type="InterPro" id="IPR001680">
    <property type="entry name" value="WD40_rpt"/>
</dbReference>
<dbReference type="EMBL" id="MKGL01000229">
    <property type="protein sequence ID" value="RNF02525.1"/>
    <property type="molecule type" value="Genomic_DNA"/>
</dbReference>
<protein>
    <recommendedName>
        <fullName evidence="2">RAVE complex protein Rav1 C-terminal domain-containing protein</fullName>
    </recommendedName>
</protein>
<evidence type="ECO:0000259" key="2">
    <source>
        <dbReference type="Pfam" id="PF12234"/>
    </source>
</evidence>
<dbReference type="Pfam" id="PF00400">
    <property type="entry name" value="WD40"/>
    <property type="match status" value="1"/>
</dbReference>
<dbReference type="OrthoDB" id="342131at2759"/>
<feature type="domain" description="RAVE complex protein Rav1 C-terminal" evidence="2">
    <location>
        <begin position="959"/>
        <end position="1327"/>
    </location>
</feature>
<keyword evidence="4" id="KW-1185">Reference proteome</keyword>
<dbReference type="InterPro" id="IPR015943">
    <property type="entry name" value="WD40/YVTN_repeat-like_dom_sf"/>
</dbReference>
<feature type="region of interest" description="Disordered" evidence="1">
    <location>
        <begin position="234"/>
        <end position="255"/>
    </location>
</feature>
<dbReference type="VEuPathDB" id="TriTrypDB:TRSC58_05722"/>
<comment type="caution">
    <text evidence="3">The sequence shown here is derived from an EMBL/GenBank/DDBJ whole genome shotgun (WGS) entry which is preliminary data.</text>
</comment>
<dbReference type="PANTHER" id="PTHR13950">
    <property type="entry name" value="RABCONNECTIN-RELATED"/>
    <property type="match status" value="1"/>
</dbReference>
<dbReference type="SMART" id="SM00320">
    <property type="entry name" value="WD40"/>
    <property type="match status" value="3"/>
</dbReference>
<dbReference type="GeneID" id="40330283"/>
<dbReference type="SUPFAM" id="SSF50978">
    <property type="entry name" value="WD40 repeat-like"/>
    <property type="match status" value="1"/>
</dbReference>
<organism evidence="3 4">
    <name type="scientific">Trypanosoma rangeli</name>
    <dbReference type="NCBI Taxonomy" id="5698"/>
    <lineage>
        <taxon>Eukaryota</taxon>
        <taxon>Discoba</taxon>
        <taxon>Euglenozoa</taxon>
        <taxon>Kinetoplastea</taxon>
        <taxon>Metakinetoplastina</taxon>
        <taxon>Trypanosomatida</taxon>
        <taxon>Trypanosomatidae</taxon>
        <taxon>Trypanosoma</taxon>
        <taxon>Herpetosoma</taxon>
    </lineage>
</organism>
<dbReference type="PANTHER" id="PTHR13950:SF9">
    <property type="entry name" value="RABCONNECTIN-3A"/>
    <property type="match status" value="1"/>
</dbReference>
<name>A0A422NAN7_TRYRA</name>
<accession>A0A422NAN7</accession>
<dbReference type="Pfam" id="PF12234">
    <property type="entry name" value="Rav1p_C"/>
    <property type="match status" value="1"/>
</dbReference>
<sequence>MHSRDVFFPQRCSHLACAFNTSGELRVAMASADRLLFLREGTLFASGPLFDDQKARPAGRGDAAGDTTLRQLRFCHFSDDMRVAVVGARGVTVVDVCEGEMRLKYRQVPNGNHLGAAAAGLGAYSLYSSAVSAPLQGAPDFFAAPRWLTGWDASVGHEEVREAVDAEFIALSTLAIVFSDGAVVVDLGADGDTVKWRMWGSYSALAVCRTNMHLAFALHASAVEVFPLKGRPRYGGVSPPSPPPEEKEPSLLYSPSRRTASLTSKDAVQSDKFALRGVSARLGLCKVTTIEWHHIASHTILCVTCQDPHDGQLSVALFSVQFIPDVGAATRGKVAEAIAPADYSTKRRTSDHTLQLVLSGTVSLRAMSSSLRPQLVPSFSRSRDTTSLSNKLEFLCFDADGTVRTVCYRFGQQKQGGLPKQRSAGQRATKLLLPLQDKYGDIVRVEALPIWKSRAVDIGALTPQAEQLLRARRYRLVAHFANGMVAKVMLDLITRVVRVEAFLTLGVDPLPLQLSTSRGADGEVLLLGLSHERAFVIEQATRNHGVVEATLLAVSPIPVELRQRMQASQTCAATTPAAVVAAAGDTGDVKEAAVKLFMEAKCPEKVCMVPSLLKACGGDAGRLLTQLTARYGPLEPPVAPHTKNYESSDPGSALDARGSLLPASASACSYLSLQAGFGLQQVQTTVEGFCCSTRHAINNKEAWWCIPGALLESFAAAQGELRVPTARVPATAPLQLLTAAPVEGCCHSDKSAVKCEWVEGINRITVRATSLPDDPPLSFQPFASVTRYCVEEAKAIRLANECIVVGVMGTLYDAEAKRVLWLYGLDLLRNVAVPPVFVVELQVDDVVSFALSYDAEAFTLRRHRRGTIERWVRAMTGGEDGCHWGAAPVLGQAGWQGDITAMAPVWVGDAGSSSGGNTQVAHLLFSSVEGAFIHAWSPESTPLETSLQPRPGNFSCEAVVEVYNPTTLLALLGMGRWRMVKSVLEDVLQLARARAADEVVAAAEDTNDPRILAREFCHNPVSIRLCEQSSVAHEDVDTAILATTVAASLDRGAQTRRLLEQDERGADNTSLGSEFPADMLEEVMEQLSLVRLSGLSSQEQLGLVCVVDAMRAVILSTVGMDAEASRFFFIHKLHQLCRRLGVRETLASILLNPHNAFLWAALSDAQPQLLDELLGKGGAVSWAEVEAAGVPFWMKSLPGLRSLAERVARGQYQATKDVRECALMYVLAGKVGVLAALCKAEQNAKLHAFFLRNFNEAKNKAAASSNAFAAVSKNMVSYGAAFFLLAGEPRNAAQVLLQRQGSIALALLVLRLASSDDLDDLLWFMEQRRREEATCGPMNVWEEACLLWRCGQPREARLRLACHIPQCVMEAAEILGLLRDERRRVRSESLAPLRELLLQMHLTHLSHATGMQLLAIMGCREAQTLLAQVRSAKEEETIQAAARRTVAARTKADFNTGTLTFRGFDMDDDDDDAQGAGGESNIPAAFSSLTSADIVQVGCTSSASDEAAAGQLDLVAAVALEKELQWTEQRLCGTVAVDTWTEPSDSGRGALHALVVCTARMVVDAVRRAPVTIVEDRLAGFLEALLASRKSRVEPSSGKLFSVPVLGSVAARLVIVAVRLVLLFVALQNTDYALTTALLGFPTVGGVLNEQHAETATLDSVLLYVRGLQAVLSRVRVMASERPKQDETEAAATPSAIEVLLHTESDSDAVLQAKLHEEKLRALLLLWGAAFLQLCALGELREEVHRIRDVLANFSRPPQYAQLLLWLLGCLLCRTTLAFNAAASQLIGHVVAVRHLDDSILTNSNGIFIEEEQELLRVAELLENNLLADSDDTDLPLPLQTVSLDICVARSEFFWQLPRTTAKISADTDNVVRLLREATHAHATAHILYDQLSDGAVATLRSMEVAWLRRSLTHASFREFMLEAGLCGGLAEITTTDRLVLHQSYCSICSVDYDRFSCDSLVWGTDAGAEVGHNYREILAGDNEAAFLRDKPGRNIVTAALSAGLSGERGAGTVTPRSAHVPVQRPRLSHAAHAQVASHPHLPFFLTRHNDGCVDLYSFTSTECVATFLCHGSHVVTDIAYSPNGYMFAAGLADGTVAGWRFDLSTPSDVPLFVHRLLPPEGVKAALFFENQQSLLLVAGFEYAKEESLVGKATKGRRSSGGNSHKRCTNDRARRVVGVILVVDLLLEGGTLVARRELPFVPEYAVRLTGLDLVLCVAVDGRMLLFDVWKSHLYILGDSPHIAVSCVAVSSHDDVLAIGTEDGHALLLRFRTLLEVMKAACLEEVTPYATAVTYAVEENILHRAARLQLAPVLRSHSGVSCMVFAPSVLLAGLKDGKLVAAMLVPHALREGTSLPP</sequence>
<proteinExistence type="predicted"/>
<dbReference type="Proteomes" id="UP000283634">
    <property type="component" value="Unassembled WGS sequence"/>
</dbReference>
<evidence type="ECO:0000313" key="4">
    <source>
        <dbReference type="Proteomes" id="UP000283634"/>
    </source>
</evidence>
<evidence type="ECO:0000256" key="1">
    <source>
        <dbReference type="SAM" id="MobiDB-lite"/>
    </source>
</evidence>
<dbReference type="GO" id="GO:0007035">
    <property type="term" value="P:vacuolar acidification"/>
    <property type="evidence" value="ECO:0007669"/>
    <property type="project" value="TreeGrafter"/>
</dbReference>
<dbReference type="Gene3D" id="2.130.10.10">
    <property type="entry name" value="YVTN repeat-like/Quinoprotein amine dehydrogenase"/>
    <property type="match status" value="1"/>
</dbReference>
<evidence type="ECO:0000313" key="3">
    <source>
        <dbReference type="EMBL" id="RNF02525.1"/>
    </source>
</evidence>
<dbReference type="RefSeq" id="XP_029236968.1">
    <property type="nucleotide sequence ID" value="XM_029383200.1"/>
</dbReference>
<reference evidence="3 4" key="1">
    <citation type="journal article" date="2018" name="BMC Genomics">
        <title>Genomic comparison of Trypanosoma conorhini and Trypanosoma rangeli to Trypanosoma cruzi strains of high and low virulence.</title>
        <authorList>
            <person name="Bradwell K.R."/>
            <person name="Koparde V.N."/>
            <person name="Matveyev A.V."/>
            <person name="Serrano M.G."/>
            <person name="Alves J.M."/>
            <person name="Parikh H."/>
            <person name="Huang B."/>
            <person name="Lee V."/>
            <person name="Espinosa-Alvarez O."/>
            <person name="Ortiz P.A."/>
            <person name="Costa-Martins A.G."/>
            <person name="Teixeira M.M."/>
            <person name="Buck G.A."/>
        </authorList>
    </citation>
    <scope>NUCLEOTIDE SEQUENCE [LARGE SCALE GENOMIC DNA]</scope>
    <source>
        <strain evidence="3 4">AM80</strain>
    </source>
</reference>
<dbReference type="InterPro" id="IPR022033">
    <property type="entry name" value="Rav1p_C"/>
</dbReference>
<dbReference type="OMA" id="WAAMSDS"/>
<dbReference type="InterPro" id="IPR052208">
    <property type="entry name" value="DmX-like/RAVE_component"/>
</dbReference>
<gene>
    <name evidence="3" type="ORF">TraAM80_06350</name>
</gene>